<dbReference type="Pfam" id="PF06999">
    <property type="entry name" value="Suc_Fer-like"/>
    <property type="match status" value="1"/>
</dbReference>
<organism evidence="1 2">
    <name type="scientific">[Phormidium ambiguum] IAM M-71</name>
    <dbReference type="NCBI Taxonomy" id="454136"/>
    <lineage>
        <taxon>Bacteria</taxon>
        <taxon>Bacillati</taxon>
        <taxon>Cyanobacteriota</taxon>
        <taxon>Cyanophyceae</taxon>
        <taxon>Oscillatoriophycideae</taxon>
        <taxon>Aerosakkonematales</taxon>
        <taxon>Aerosakkonemataceae</taxon>
        <taxon>Floridanema</taxon>
    </lineage>
</organism>
<dbReference type="InterPro" id="IPR036249">
    <property type="entry name" value="Thioredoxin-like_sf"/>
</dbReference>
<dbReference type="InterPro" id="IPR009737">
    <property type="entry name" value="Aim32/Apd1-like"/>
</dbReference>
<dbReference type="PIRSF" id="PIRSF035042">
    <property type="entry name" value="UCP035042_thirdx"/>
    <property type="match status" value="1"/>
</dbReference>
<proteinExistence type="predicted"/>
<dbReference type="InterPro" id="IPR010350">
    <property type="entry name" value="Aim32/Apd1-like_bac"/>
</dbReference>
<name>A0A1U7IL05_9CYAN</name>
<dbReference type="AlphaFoldDB" id="A0A1U7IL05"/>
<dbReference type="SUPFAM" id="SSF52833">
    <property type="entry name" value="Thioredoxin-like"/>
    <property type="match status" value="1"/>
</dbReference>
<dbReference type="OrthoDB" id="3399139at2"/>
<sequence>MLHCHFCSVISKTNGVDPIGSAPTYDGCLMVEIAPPWPHKFWQAKPMLQPIVDLLEHLGKQGVKIGFLAIAPNRKYSQPDLIRVIYYYRPSQIFAQFEKQEFLLPETELIDCIKTLLKEPESLFQFEPYRQQTNQIRELIICTHGNLDVACSRFGYPIYKKLYQEYVPASQGQLRVWQASHIGGHLFAPTLVDFPEGRYWGHLESGMLDLLIYRQGLVTELKPFYRGWIGFNWFAQIAEREILMQEGWAWFDYFKSGKVLSTDETEEEWAEVQIDFMSKDGSISGAYEARVEVSGEVTVAYNSGKDKPLHKVKQYCVSRLTKVS</sequence>
<comment type="caution">
    <text evidence="1">The sequence shown here is derived from an EMBL/GenBank/DDBJ whole genome shotgun (WGS) entry which is preliminary data.</text>
</comment>
<dbReference type="RefSeq" id="WP_073593695.1">
    <property type="nucleotide sequence ID" value="NZ_MRCE01000010.1"/>
</dbReference>
<gene>
    <name evidence="1" type="ORF">NIES2119_11920</name>
</gene>
<dbReference type="STRING" id="454136.NIES2119_11920"/>
<protein>
    <submittedName>
        <fullName evidence="1">Sucrase ferredoxin</fullName>
    </submittedName>
</protein>
<accession>A0A1U7IL05</accession>
<dbReference type="EMBL" id="MRCE01000010">
    <property type="protein sequence ID" value="OKH37855.1"/>
    <property type="molecule type" value="Genomic_DNA"/>
</dbReference>
<reference evidence="1 2" key="1">
    <citation type="submission" date="2016-11" db="EMBL/GenBank/DDBJ databases">
        <title>Draft Genome Sequences of Nine Cyanobacterial Strains from Diverse Habitats.</title>
        <authorList>
            <person name="Zhu T."/>
            <person name="Hou S."/>
            <person name="Lu X."/>
            <person name="Hess W.R."/>
        </authorList>
    </citation>
    <scope>NUCLEOTIDE SEQUENCE [LARGE SCALE GENOMIC DNA]</scope>
    <source>
        <strain evidence="1 2">IAM M-71</strain>
    </source>
</reference>
<evidence type="ECO:0000313" key="2">
    <source>
        <dbReference type="Proteomes" id="UP000185860"/>
    </source>
</evidence>
<dbReference type="Proteomes" id="UP000185860">
    <property type="component" value="Unassembled WGS sequence"/>
</dbReference>
<evidence type="ECO:0000313" key="1">
    <source>
        <dbReference type="EMBL" id="OKH37855.1"/>
    </source>
</evidence>
<dbReference type="CDD" id="cd03062">
    <property type="entry name" value="TRX_Fd_Sucrase"/>
    <property type="match status" value="1"/>
</dbReference>